<proteinExistence type="inferred from homology"/>
<evidence type="ECO:0000259" key="2">
    <source>
        <dbReference type="Pfam" id="PF08327"/>
    </source>
</evidence>
<protein>
    <submittedName>
        <fullName evidence="3">SRPBCC domain-containing protein</fullName>
    </submittedName>
</protein>
<evidence type="ECO:0000313" key="3">
    <source>
        <dbReference type="EMBL" id="MDN5203668.1"/>
    </source>
</evidence>
<organism evidence="3 4">
    <name type="scientific">Splendidivirga corallicola</name>
    <dbReference type="NCBI Taxonomy" id="3051826"/>
    <lineage>
        <taxon>Bacteria</taxon>
        <taxon>Pseudomonadati</taxon>
        <taxon>Bacteroidota</taxon>
        <taxon>Cytophagia</taxon>
        <taxon>Cytophagales</taxon>
        <taxon>Splendidivirgaceae</taxon>
        <taxon>Splendidivirga</taxon>
    </lineage>
</organism>
<evidence type="ECO:0000313" key="4">
    <source>
        <dbReference type="Proteomes" id="UP001172082"/>
    </source>
</evidence>
<reference evidence="3" key="1">
    <citation type="submission" date="2023-06" db="EMBL/GenBank/DDBJ databases">
        <title>Genomic of Parafulvivirga corallium.</title>
        <authorList>
            <person name="Wang G."/>
        </authorList>
    </citation>
    <scope>NUCLEOTIDE SEQUENCE</scope>
    <source>
        <strain evidence="3">BMA10</strain>
    </source>
</reference>
<dbReference type="InterPro" id="IPR023393">
    <property type="entry name" value="START-like_dom_sf"/>
</dbReference>
<dbReference type="SUPFAM" id="SSF55961">
    <property type="entry name" value="Bet v1-like"/>
    <property type="match status" value="1"/>
</dbReference>
<accession>A0ABT8KTF0</accession>
<dbReference type="RefSeq" id="WP_346753691.1">
    <property type="nucleotide sequence ID" value="NZ_JAUJEA010000008.1"/>
</dbReference>
<dbReference type="Gene3D" id="3.30.530.20">
    <property type="match status" value="1"/>
</dbReference>
<evidence type="ECO:0000256" key="1">
    <source>
        <dbReference type="ARBA" id="ARBA00006817"/>
    </source>
</evidence>
<keyword evidence="4" id="KW-1185">Reference proteome</keyword>
<comment type="caution">
    <text evidence="3">The sequence shown here is derived from an EMBL/GenBank/DDBJ whole genome shotgun (WGS) entry which is preliminary data.</text>
</comment>
<comment type="similarity">
    <text evidence="1">Belongs to the AHA1 family.</text>
</comment>
<sequence>MKSKQDQSDKSESKTRDIKKTLEIDAPISQVWKALTEAEELKKWFPLDAEVVPGENGSIKLIWGDLYAWEVHIESWDEEKHLKLGYQLSDDYINVNAEGGTSEDLINNNTQQLAIDYSLESSKGKTILRLVHSGFGADANWDDMYDGVRRGWDQELTSLQHYLKHHLGKKRMVSWSIIKPDLTVDQIWSRFMGEKCFNALDQLEYLKKGDQYNFVLDDGEIYRGTVLYLNAPMDFLGTIENLGNALLRVKIENFAEKPEADVWISQYDATDQQIQQFQSYWDRKLGSLFT</sequence>
<name>A0ABT8KTF0_9BACT</name>
<dbReference type="Pfam" id="PF08327">
    <property type="entry name" value="AHSA1"/>
    <property type="match status" value="1"/>
</dbReference>
<feature type="domain" description="Activator of Hsp90 ATPase homologue 1/2-like C-terminal" evidence="2">
    <location>
        <begin position="25"/>
        <end position="164"/>
    </location>
</feature>
<dbReference type="Proteomes" id="UP001172082">
    <property type="component" value="Unassembled WGS sequence"/>
</dbReference>
<dbReference type="EMBL" id="JAUJEA010000008">
    <property type="protein sequence ID" value="MDN5203668.1"/>
    <property type="molecule type" value="Genomic_DNA"/>
</dbReference>
<dbReference type="CDD" id="cd07814">
    <property type="entry name" value="SRPBCC_CalC_Aha1-like"/>
    <property type="match status" value="1"/>
</dbReference>
<dbReference type="InterPro" id="IPR013538">
    <property type="entry name" value="ASHA1/2-like_C"/>
</dbReference>
<gene>
    <name evidence="3" type="ORF">QQ008_19925</name>
</gene>